<accession>A0A372LCV3</accession>
<dbReference type="GO" id="GO:0008453">
    <property type="term" value="F:alanine-glyoxylate transaminase activity"/>
    <property type="evidence" value="ECO:0007669"/>
    <property type="project" value="TreeGrafter"/>
</dbReference>
<dbReference type="GO" id="GO:0016747">
    <property type="term" value="F:acyltransferase activity, transferring groups other than amino-acyl groups"/>
    <property type="evidence" value="ECO:0007669"/>
    <property type="project" value="InterPro"/>
</dbReference>
<reference evidence="4 5" key="1">
    <citation type="submission" date="2018-08" db="EMBL/GenBank/DDBJ databases">
        <title>Bacillus chawlae sp. nov., Bacillus glennii sp. nov., and Bacillus saganii sp. nov. Isolated from the Vehicle Assembly Building at Kennedy Space Center where the Viking Spacecraft were Assembled.</title>
        <authorList>
            <person name="Seuylemezian A."/>
            <person name="Vaishampayan P."/>
        </authorList>
    </citation>
    <scope>NUCLEOTIDE SEQUENCE [LARGE SCALE GENOMIC DNA]</scope>
    <source>
        <strain evidence="4 5">V44-8</strain>
    </source>
</reference>
<dbReference type="InterPro" id="IPR054597">
    <property type="entry name" value="FeeM_cat"/>
</dbReference>
<dbReference type="InterPro" id="IPR015421">
    <property type="entry name" value="PyrdxlP-dep_Trfase_major"/>
</dbReference>
<evidence type="ECO:0000259" key="3">
    <source>
        <dbReference type="PROSITE" id="PS51186"/>
    </source>
</evidence>
<dbReference type="SUPFAM" id="SSF53383">
    <property type="entry name" value="PLP-dependent transferases"/>
    <property type="match status" value="1"/>
</dbReference>
<dbReference type="InterPro" id="IPR000192">
    <property type="entry name" value="Aminotrans_V_dom"/>
</dbReference>
<dbReference type="InterPro" id="IPR000182">
    <property type="entry name" value="GNAT_dom"/>
</dbReference>
<sequence>MDSVQLIYKIASDLDELEQIYKLNYKTFVEEIPQHTGNGQLRLVDRFDGENTYIIAKKQSEVVGMISVRANRPFSLDGKISNLDEILPEGAVPCEIRLLSVKEEYRKSYVFYKMVHLLAAHCLDKNYNTAVISGTERQLRLYKKIGFEPFGQMVGNEGARFQPMFLTKERFENSTKAFKRVMHRKARDKMMNFLPGPVPLHKEVEQAFAHSPVSHRSQTFLNALQEVRLKLCQYVNANFAQVVTGTGTLGNDIIAAQLTRIPGRGLLLANGEFGYRLIDHASRFNLDFGTIEKGWREPVTPEDVESYLCNNQGIKWLWTVHCETSTGFLYDLPGILSVCKKHGVELCVDACSSIGVIPVDLDGIYLASSTSGKGLGSYPGLAIVFHRDEIRPYGALPAYLDLGSYHAAGSAPFTHSSNLVNALKAALSLRETFVRTSGGRIREYFKEKGFDVIGDHSYSPGVVTICLPSGISSNELGDRLKKQKILVSYESGYLLKRNWIQVAFMGEQVFDDLPLLVAILKKEADTLIKDRPSAL</sequence>
<gene>
    <name evidence="4" type="ORF">D0466_12330</name>
</gene>
<organism evidence="4 5">
    <name type="scientific">Peribacillus glennii</name>
    <dbReference type="NCBI Taxonomy" id="2303991"/>
    <lineage>
        <taxon>Bacteria</taxon>
        <taxon>Bacillati</taxon>
        <taxon>Bacillota</taxon>
        <taxon>Bacilli</taxon>
        <taxon>Bacillales</taxon>
        <taxon>Bacillaceae</taxon>
        <taxon>Peribacillus</taxon>
    </lineage>
</organism>
<dbReference type="GO" id="GO:0019265">
    <property type="term" value="P:glycine biosynthetic process, by transamination of glyoxylate"/>
    <property type="evidence" value="ECO:0007669"/>
    <property type="project" value="TreeGrafter"/>
</dbReference>
<dbReference type="InterPro" id="IPR015424">
    <property type="entry name" value="PyrdxlP-dep_Trfase"/>
</dbReference>
<keyword evidence="2" id="KW-0663">Pyridoxal phosphate</keyword>
<dbReference type="InterPro" id="IPR015422">
    <property type="entry name" value="PyrdxlP-dep_Trfase_small"/>
</dbReference>
<dbReference type="RefSeq" id="WP_117322873.1">
    <property type="nucleotide sequence ID" value="NZ_QVTD01000006.1"/>
</dbReference>
<dbReference type="SUPFAM" id="SSF55729">
    <property type="entry name" value="Acyl-CoA N-acyltransferases (Nat)"/>
    <property type="match status" value="1"/>
</dbReference>
<keyword evidence="4" id="KW-0808">Transferase</keyword>
<evidence type="ECO:0000313" key="5">
    <source>
        <dbReference type="Proteomes" id="UP000262939"/>
    </source>
</evidence>
<name>A0A372LCV3_9BACI</name>
<dbReference type="Gene3D" id="3.40.630.30">
    <property type="match status" value="1"/>
</dbReference>
<dbReference type="GO" id="GO:0004760">
    <property type="term" value="F:L-serine-pyruvate transaminase activity"/>
    <property type="evidence" value="ECO:0007669"/>
    <property type="project" value="TreeGrafter"/>
</dbReference>
<dbReference type="PROSITE" id="PS51186">
    <property type="entry name" value="GNAT"/>
    <property type="match status" value="1"/>
</dbReference>
<dbReference type="Gene3D" id="3.90.1150.10">
    <property type="entry name" value="Aspartate Aminotransferase, domain 1"/>
    <property type="match status" value="1"/>
</dbReference>
<dbReference type="AlphaFoldDB" id="A0A372LCV3"/>
<dbReference type="Gene3D" id="3.40.640.10">
    <property type="entry name" value="Type I PLP-dependent aspartate aminotransferase-like (Major domain)"/>
    <property type="match status" value="1"/>
</dbReference>
<protein>
    <submittedName>
        <fullName evidence="4">Aminotransferase class V-fold PLP-dependent enzyme</fullName>
    </submittedName>
</protein>
<dbReference type="PANTHER" id="PTHR21152:SF40">
    <property type="entry name" value="ALANINE--GLYOXYLATE AMINOTRANSFERASE"/>
    <property type="match status" value="1"/>
</dbReference>
<keyword evidence="4" id="KW-0032">Aminotransferase</keyword>
<feature type="domain" description="N-acetyltransferase" evidence="3">
    <location>
        <begin position="6"/>
        <end position="169"/>
    </location>
</feature>
<dbReference type="Pfam" id="PF00266">
    <property type="entry name" value="Aminotran_5"/>
    <property type="match status" value="1"/>
</dbReference>
<proteinExistence type="predicted"/>
<keyword evidence="5" id="KW-1185">Reference proteome</keyword>
<dbReference type="OrthoDB" id="389074at2"/>
<evidence type="ECO:0000256" key="2">
    <source>
        <dbReference type="ARBA" id="ARBA00022898"/>
    </source>
</evidence>
<comment type="caution">
    <text evidence="4">The sequence shown here is derived from an EMBL/GenBank/DDBJ whole genome shotgun (WGS) entry which is preliminary data.</text>
</comment>
<evidence type="ECO:0000313" key="4">
    <source>
        <dbReference type="EMBL" id="RFU63508.1"/>
    </source>
</evidence>
<dbReference type="Proteomes" id="UP000262939">
    <property type="component" value="Unassembled WGS sequence"/>
</dbReference>
<dbReference type="EMBL" id="QVTD01000006">
    <property type="protein sequence ID" value="RFU63508.1"/>
    <property type="molecule type" value="Genomic_DNA"/>
</dbReference>
<evidence type="ECO:0000256" key="1">
    <source>
        <dbReference type="ARBA" id="ARBA00001933"/>
    </source>
</evidence>
<comment type="cofactor">
    <cofactor evidence="1">
        <name>pyridoxal 5'-phosphate</name>
        <dbReference type="ChEBI" id="CHEBI:597326"/>
    </cofactor>
</comment>
<dbReference type="PANTHER" id="PTHR21152">
    <property type="entry name" value="AMINOTRANSFERASE CLASS V"/>
    <property type="match status" value="1"/>
</dbReference>
<dbReference type="InterPro" id="IPR016181">
    <property type="entry name" value="Acyl_CoA_acyltransferase"/>
</dbReference>
<dbReference type="Pfam" id="PF21926">
    <property type="entry name" value="FeeM"/>
    <property type="match status" value="1"/>
</dbReference>